<protein>
    <submittedName>
        <fullName evidence="2">Uncharacterized protein</fullName>
    </submittedName>
</protein>
<reference evidence="2 3" key="1">
    <citation type="submission" date="2021-06" db="EMBL/GenBank/DDBJ databases">
        <title>Caerostris extrusa draft genome.</title>
        <authorList>
            <person name="Kono N."/>
            <person name="Arakawa K."/>
        </authorList>
    </citation>
    <scope>NUCLEOTIDE SEQUENCE [LARGE SCALE GENOMIC DNA]</scope>
</reference>
<organism evidence="2 3">
    <name type="scientific">Caerostris extrusa</name>
    <name type="common">Bark spider</name>
    <name type="synonym">Caerostris bankana</name>
    <dbReference type="NCBI Taxonomy" id="172846"/>
    <lineage>
        <taxon>Eukaryota</taxon>
        <taxon>Metazoa</taxon>
        <taxon>Ecdysozoa</taxon>
        <taxon>Arthropoda</taxon>
        <taxon>Chelicerata</taxon>
        <taxon>Arachnida</taxon>
        <taxon>Araneae</taxon>
        <taxon>Araneomorphae</taxon>
        <taxon>Entelegynae</taxon>
        <taxon>Araneoidea</taxon>
        <taxon>Araneidae</taxon>
        <taxon>Caerostris</taxon>
    </lineage>
</organism>
<accession>A0AAV4P3B8</accession>
<keyword evidence="1" id="KW-0812">Transmembrane</keyword>
<feature type="transmembrane region" description="Helical" evidence="1">
    <location>
        <begin position="44"/>
        <end position="65"/>
    </location>
</feature>
<comment type="caution">
    <text evidence="2">The sequence shown here is derived from an EMBL/GenBank/DDBJ whole genome shotgun (WGS) entry which is preliminary data.</text>
</comment>
<evidence type="ECO:0000256" key="1">
    <source>
        <dbReference type="SAM" id="Phobius"/>
    </source>
</evidence>
<dbReference type="Proteomes" id="UP001054945">
    <property type="component" value="Unassembled WGS sequence"/>
</dbReference>
<evidence type="ECO:0000313" key="2">
    <source>
        <dbReference type="EMBL" id="GIX91498.1"/>
    </source>
</evidence>
<keyword evidence="3" id="KW-1185">Reference proteome</keyword>
<sequence length="83" mass="10112">MRCQFTDRHDDWLKMTIGRMTKDDHRTREHTPGYVVWYIVVQYVVWHIVVQYVVWYIVVIVWCGMRSFGEIVPPKRTFPILGR</sequence>
<keyword evidence="1" id="KW-0472">Membrane</keyword>
<name>A0AAV4P3B8_CAEEX</name>
<proteinExistence type="predicted"/>
<dbReference type="EMBL" id="BPLR01004030">
    <property type="protein sequence ID" value="GIX91498.1"/>
    <property type="molecule type" value="Genomic_DNA"/>
</dbReference>
<gene>
    <name evidence="2" type="ORF">CEXT_618551</name>
</gene>
<evidence type="ECO:0000313" key="3">
    <source>
        <dbReference type="Proteomes" id="UP001054945"/>
    </source>
</evidence>
<dbReference type="AlphaFoldDB" id="A0AAV4P3B8"/>
<keyword evidence="1" id="KW-1133">Transmembrane helix</keyword>